<dbReference type="EMBL" id="UOFL01000257">
    <property type="protein sequence ID" value="VAW82964.1"/>
    <property type="molecule type" value="Genomic_DNA"/>
</dbReference>
<evidence type="ECO:0000313" key="3">
    <source>
        <dbReference type="EMBL" id="VAW82964.1"/>
    </source>
</evidence>
<dbReference type="PANTHER" id="PTHR30023">
    <property type="entry name" value="D-ALANYL-D-ALANINE CARBOXYPEPTIDASE"/>
    <property type="match status" value="1"/>
</dbReference>
<sequence length="475" mass="54096">MLTIIKRFILPLLLLVSFSAIAAVPEGLNSILQKFKSSLNGLSIYVSRVDQRTPWITYKSDVSRNPASIMKLLTSAAALDTLGPAYTWKTEFYVNQLPKKGYLNGPIYIKGYGDPYITVERLWAMIQELRHAGIKHIHGGIVLDSQYFKRRRNSTQSFDGQGSRSYNVQPYALLVNFQSLRLRFTPDTENQSVEVQSYPKVSTIKIDNKIRLTNKRCGIWKHKIKIRSVVRANQETLILSGRYSKKCKTKTMYRATQNPANYTAGLFMSLWRQQGGTIKNSIKSRRLPRNLKLIHSAPSLTLADIIRRINKYSNNIMTRHLLLTLIAELNAVPASETKGEQIIRRWLKKQKISTNGFRLENGAGLSRKTRVSAAQLGQALKVAYQKAYMPELMSSLPISGVDGTMARRRLTKTSHGQMHLKTGLLANVRSVAGYYLNPKGHRYVVVIMHNHSMAHSRRGKRLHNYILDWIFLNSH</sequence>
<dbReference type="NCBIfam" id="TIGR00666">
    <property type="entry name" value="PBP4"/>
    <property type="match status" value="1"/>
</dbReference>
<dbReference type="EC" id="3.4.16.4" evidence="3"/>
<evidence type="ECO:0000256" key="2">
    <source>
        <dbReference type="ARBA" id="ARBA00022801"/>
    </source>
</evidence>
<dbReference type="PRINTS" id="PR00922">
    <property type="entry name" value="DADACBPTASE3"/>
</dbReference>
<name>A0A3B0ZNK4_9ZZZZ</name>
<organism evidence="3">
    <name type="scientific">hydrothermal vent metagenome</name>
    <dbReference type="NCBI Taxonomy" id="652676"/>
    <lineage>
        <taxon>unclassified sequences</taxon>
        <taxon>metagenomes</taxon>
        <taxon>ecological metagenomes</taxon>
    </lineage>
</organism>
<dbReference type="GO" id="GO:0000270">
    <property type="term" value="P:peptidoglycan metabolic process"/>
    <property type="evidence" value="ECO:0007669"/>
    <property type="project" value="TreeGrafter"/>
</dbReference>
<keyword evidence="3" id="KW-0121">Carboxypeptidase</keyword>
<reference evidence="3" key="1">
    <citation type="submission" date="2018-06" db="EMBL/GenBank/DDBJ databases">
        <authorList>
            <person name="Zhirakovskaya E."/>
        </authorList>
    </citation>
    <scope>NUCLEOTIDE SEQUENCE</scope>
</reference>
<dbReference type="Pfam" id="PF02113">
    <property type="entry name" value="Peptidase_S13"/>
    <property type="match status" value="1"/>
</dbReference>
<dbReference type="PANTHER" id="PTHR30023:SF0">
    <property type="entry name" value="PENICILLIN-SENSITIVE CARBOXYPEPTIDASE A"/>
    <property type="match status" value="1"/>
</dbReference>
<dbReference type="GO" id="GO:0009002">
    <property type="term" value="F:serine-type D-Ala-D-Ala carboxypeptidase activity"/>
    <property type="evidence" value="ECO:0007669"/>
    <property type="project" value="UniProtKB-EC"/>
</dbReference>
<dbReference type="Gene3D" id="3.50.80.20">
    <property type="entry name" value="D-Ala-D-Ala carboxypeptidase C, peptidase S13"/>
    <property type="match status" value="1"/>
</dbReference>
<dbReference type="SUPFAM" id="SSF56601">
    <property type="entry name" value="beta-lactamase/transpeptidase-like"/>
    <property type="match status" value="1"/>
</dbReference>
<evidence type="ECO:0000256" key="1">
    <source>
        <dbReference type="ARBA" id="ARBA00006096"/>
    </source>
</evidence>
<keyword evidence="2 3" id="KW-0378">Hydrolase</keyword>
<proteinExistence type="inferred from homology"/>
<gene>
    <name evidence="3" type="ORF">MNBD_GAMMA12-3092</name>
</gene>
<accession>A0A3B0ZNK4</accession>
<dbReference type="GO" id="GO:0006508">
    <property type="term" value="P:proteolysis"/>
    <property type="evidence" value="ECO:0007669"/>
    <property type="project" value="InterPro"/>
</dbReference>
<comment type="similarity">
    <text evidence="1">Belongs to the peptidase S13 family.</text>
</comment>
<dbReference type="InterPro" id="IPR012338">
    <property type="entry name" value="Beta-lactam/transpept-like"/>
</dbReference>
<protein>
    <submittedName>
        <fullName evidence="3">D-alanyl-D-alanine carboxypeptidase</fullName>
        <ecNumber evidence="3">3.4.16.4</ecNumber>
    </submittedName>
</protein>
<dbReference type="Gene3D" id="3.40.710.10">
    <property type="entry name" value="DD-peptidase/beta-lactamase superfamily"/>
    <property type="match status" value="1"/>
</dbReference>
<dbReference type="AlphaFoldDB" id="A0A3B0ZNK4"/>
<keyword evidence="3" id="KW-0645">Protease</keyword>
<dbReference type="InterPro" id="IPR000667">
    <property type="entry name" value="Peptidase_S13"/>
</dbReference>